<reference evidence="7 8" key="2">
    <citation type="journal article" date="2019" name="Nat. Med.">
        <title>A library of human gut bacterial isolates paired with longitudinal multiomics data enables mechanistic microbiome research.</title>
        <authorList>
            <person name="Poyet M."/>
            <person name="Groussin M."/>
            <person name="Gibbons S.M."/>
            <person name="Avila-Pacheco J."/>
            <person name="Jiang X."/>
            <person name="Kearney S.M."/>
            <person name="Perrotta A.R."/>
            <person name="Berdy B."/>
            <person name="Zhao S."/>
            <person name="Lieberman T.D."/>
            <person name="Swanson P.K."/>
            <person name="Smith M."/>
            <person name="Roesemann S."/>
            <person name="Alexander J.E."/>
            <person name="Rich S.A."/>
            <person name="Livny J."/>
            <person name="Vlamakis H."/>
            <person name="Clish C."/>
            <person name="Bullock K."/>
            <person name="Deik A."/>
            <person name="Scott J."/>
            <person name="Pierce K.A."/>
            <person name="Xavier R.J."/>
            <person name="Alm E.J."/>
        </authorList>
    </citation>
    <scope>NUCLEOTIDE SEQUENCE [LARGE SCALE GENOMIC DNA]</scope>
    <source>
        <strain evidence="3 7">BIOML-A160</strain>
        <strain evidence="2 8">BIOML-A165</strain>
    </source>
</reference>
<organism evidence="5 6">
    <name type="scientific">Bacteroides thetaiotaomicron</name>
    <dbReference type="NCBI Taxonomy" id="818"/>
    <lineage>
        <taxon>Bacteria</taxon>
        <taxon>Pseudomonadati</taxon>
        <taxon>Bacteroidota</taxon>
        <taxon>Bacteroidia</taxon>
        <taxon>Bacteroidales</taxon>
        <taxon>Bacteroidaceae</taxon>
        <taxon>Bacteroides</taxon>
    </lineage>
</organism>
<accession>A0A415LX42</accession>
<evidence type="ECO:0000313" key="8">
    <source>
        <dbReference type="Proteomes" id="UP000460317"/>
    </source>
</evidence>
<dbReference type="PANTHER" id="PTHR22916:SF3">
    <property type="entry name" value="UDP-GLCNAC:BETAGAL BETA-1,3-N-ACETYLGLUCOSAMINYLTRANSFERASE-LIKE PROTEIN 1"/>
    <property type="match status" value="1"/>
</dbReference>
<reference evidence="4" key="3">
    <citation type="submission" date="2021-07" db="EMBL/GenBank/DDBJ databases">
        <title>Comparative genomics of Bacteroides fragilis group isolates reveals species-dependent resistance mechanisms and validates clinical tools for resistance prediction.</title>
        <authorList>
            <person name="Wallace M.J."/>
            <person name="Jean S."/>
            <person name="Wallace M.A."/>
            <person name="Carey-Ann B.D."/>
            <person name="Dantas G."/>
        </authorList>
    </citation>
    <scope>NUCLEOTIDE SEQUENCE</scope>
    <source>
        <strain evidence="4">BJH_160</strain>
    </source>
</reference>
<evidence type="ECO:0000313" key="4">
    <source>
        <dbReference type="EMBL" id="MCE9240624.1"/>
    </source>
</evidence>
<dbReference type="InterPro" id="IPR029044">
    <property type="entry name" value="Nucleotide-diphossugar_trans"/>
</dbReference>
<comment type="caution">
    <text evidence="5">The sequence shown here is derived from an EMBL/GenBank/DDBJ whole genome shotgun (WGS) entry which is preliminary data.</text>
</comment>
<keyword evidence="5" id="KW-0808">Transferase</keyword>
<dbReference type="Gene3D" id="3.90.550.10">
    <property type="entry name" value="Spore Coat Polysaccharide Biosynthesis Protein SpsA, Chain A"/>
    <property type="match status" value="1"/>
</dbReference>
<dbReference type="PANTHER" id="PTHR22916">
    <property type="entry name" value="GLYCOSYLTRANSFERASE"/>
    <property type="match status" value="1"/>
</dbReference>
<evidence type="ECO:0000259" key="1">
    <source>
        <dbReference type="Pfam" id="PF00535"/>
    </source>
</evidence>
<evidence type="ECO:0000313" key="2">
    <source>
        <dbReference type="EMBL" id="KAB4448574.1"/>
    </source>
</evidence>
<sequence>MIKYTIITPQYNSFELMDKYFETLINQTLKNFEVIIVDDCSTDGSWEKLQKYVKACPLNGKIKLLRSDKNRGPGYARNIGIDIATGEWITFVDNDDWISCNLLERVDEVINREKPNCVIYDYYTCLDGKIGIAHSMYNGEGGRKNISDCMILVRNHVVGKFYKLNLCKDVRFPNVRRCEDVAYVSQAIVACGNAYYLKEPFYYYRQRPASLSNNNKMDHSDMINAFAILEDKFLVKYPLEMKNKSVADLLYGVLLMMCKAGKSSVDIKKYIEEYEIKYPCWWRCQIIQYLGKPKKLFLMCVRMHFIPGIRFIAYLHSLMIKKGA</sequence>
<dbReference type="Pfam" id="PF00535">
    <property type="entry name" value="Glycos_transf_2"/>
    <property type="match status" value="1"/>
</dbReference>
<dbReference type="SUPFAM" id="SSF53448">
    <property type="entry name" value="Nucleotide-diphospho-sugar transferases"/>
    <property type="match status" value="1"/>
</dbReference>
<gene>
    <name evidence="5" type="ORF">DW011_18820</name>
    <name evidence="3" type="ORF">GAN75_24640</name>
    <name evidence="2" type="ORF">GAN93_21730</name>
    <name evidence="4" type="ORF">K0H07_26150</name>
</gene>
<evidence type="ECO:0000313" key="5">
    <source>
        <dbReference type="EMBL" id="RHL55390.1"/>
    </source>
</evidence>
<dbReference type="CDD" id="cd00761">
    <property type="entry name" value="Glyco_tranf_GTA_type"/>
    <property type="match status" value="1"/>
</dbReference>
<proteinExistence type="predicted"/>
<dbReference type="Proteomes" id="UP000460317">
    <property type="component" value="Unassembled WGS sequence"/>
</dbReference>
<dbReference type="EMBL" id="WCRW01000026">
    <property type="protein sequence ID" value="KAB4450811.1"/>
    <property type="molecule type" value="Genomic_DNA"/>
</dbReference>
<dbReference type="EMBL" id="WCSB01000028">
    <property type="protein sequence ID" value="KAB4448574.1"/>
    <property type="molecule type" value="Genomic_DNA"/>
</dbReference>
<dbReference type="GO" id="GO:0016758">
    <property type="term" value="F:hexosyltransferase activity"/>
    <property type="evidence" value="ECO:0007669"/>
    <property type="project" value="UniProtKB-ARBA"/>
</dbReference>
<dbReference type="EMBL" id="JAHYQA010000028">
    <property type="protein sequence ID" value="MCE9240624.1"/>
    <property type="molecule type" value="Genomic_DNA"/>
</dbReference>
<evidence type="ECO:0000313" key="6">
    <source>
        <dbReference type="Proteomes" id="UP000283616"/>
    </source>
</evidence>
<feature type="domain" description="Glycosyltransferase 2-like" evidence="1">
    <location>
        <begin position="5"/>
        <end position="134"/>
    </location>
</feature>
<dbReference type="RefSeq" id="WP_072067533.1">
    <property type="nucleotide sequence ID" value="NZ_CP072224.1"/>
</dbReference>
<reference evidence="5 6" key="1">
    <citation type="submission" date="2018-08" db="EMBL/GenBank/DDBJ databases">
        <title>A genome reference for cultivated species of the human gut microbiota.</title>
        <authorList>
            <person name="Zou Y."/>
            <person name="Xue W."/>
            <person name="Luo G."/>
        </authorList>
    </citation>
    <scope>NUCLEOTIDE SEQUENCE [LARGE SCALE GENOMIC DNA]</scope>
    <source>
        <strain evidence="5 6">AF37-12</strain>
    </source>
</reference>
<dbReference type="Proteomes" id="UP000283616">
    <property type="component" value="Unassembled WGS sequence"/>
</dbReference>
<evidence type="ECO:0000313" key="3">
    <source>
        <dbReference type="EMBL" id="KAB4450811.1"/>
    </source>
</evidence>
<name>A0A415LX42_BACT4</name>
<dbReference type="Proteomes" id="UP001200544">
    <property type="component" value="Unassembled WGS sequence"/>
</dbReference>
<protein>
    <submittedName>
        <fullName evidence="4 5">Glycosyltransferase</fullName>
    </submittedName>
</protein>
<evidence type="ECO:0000313" key="7">
    <source>
        <dbReference type="Proteomes" id="UP000436825"/>
    </source>
</evidence>
<dbReference type="Proteomes" id="UP000436825">
    <property type="component" value="Unassembled WGS sequence"/>
</dbReference>
<dbReference type="AlphaFoldDB" id="A0A415LX42"/>
<dbReference type="InterPro" id="IPR001173">
    <property type="entry name" value="Glyco_trans_2-like"/>
</dbReference>
<dbReference type="EMBL" id="QROV01000024">
    <property type="protein sequence ID" value="RHL55390.1"/>
    <property type="molecule type" value="Genomic_DNA"/>
</dbReference>